<keyword evidence="6 7" id="KW-0456">Lyase</keyword>
<evidence type="ECO:0000256" key="7">
    <source>
        <dbReference type="RuleBase" id="RU000405"/>
    </source>
</evidence>
<dbReference type="SUPFAM" id="SSF55073">
    <property type="entry name" value="Nucleotide cyclase"/>
    <property type="match status" value="1"/>
</dbReference>
<evidence type="ECO:0000313" key="11">
    <source>
        <dbReference type="EMBL" id="EIC02409.1"/>
    </source>
</evidence>
<dbReference type="Proteomes" id="UP000003571">
    <property type="component" value="Unassembled WGS sequence"/>
</dbReference>
<dbReference type="InterPro" id="IPR029787">
    <property type="entry name" value="Nucleotide_cyclase"/>
</dbReference>
<dbReference type="SMART" id="SM00044">
    <property type="entry name" value="CYCc"/>
    <property type="match status" value="1"/>
</dbReference>
<keyword evidence="12" id="KW-1185">Reference proteome</keyword>
<dbReference type="PATRIC" id="fig|907348.3.peg.919"/>
<dbReference type="Pfam" id="PF07494">
    <property type="entry name" value="Reg_prop"/>
    <property type="match status" value="4"/>
</dbReference>
<dbReference type="PANTHER" id="PTHR11920">
    <property type="entry name" value="GUANYLYL CYCLASE"/>
    <property type="match status" value="1"/>
</dbReference>
<dbReference type="Gene3D" id="2.130.10.10">
    <property type="entry name" value="YVTN repeat-like/Quinoprotein amine dehydrogenase"/>
    <property type="match status" value="3"/>
</dbReference>
<evidence type="ECO:0000256" key="5">
    <source>
        <dbReference type="ARBA" id="ARBA00023136"/>
    </source>
</evidence>
<dbReference type="Gene3D" id="3.30.70.1230">
    <property type="entry name" value="Nucleotide cyclase"/>
    <property type="match status" value="1"/>
</dbReference>
<evidence type="ECO:0000256" key="2">
    <source>
        <dbReference type="ARBA" id="ARBA00022692"/>
    </source>
</evidence>
<dbReference type="OrthoDB" id="9813394at2"/>
<keyword evidence="9" id="KW-0732">Signal</keyword>
<gene>
    <name evidence="11" type="ORF">TresaDRAFT_1856</name>
</gene>
<feature type="chain" id="PRO_5003608716" evidence="9">
    <location>
        <begin position="26"/>
        <end position="1015"/>
    </location>
</feature>
<dbReference type="GO" id="GO:0005886">
    <property type="term" value="C:plasma membrane"/>
    <property type="evidence" value="ECO:0007669"/>
    <property type="project" value="TreeGrafter"/>
</dbReference>
<proteinExistence type="inferred from homology"/>
<dbReference type="PANTHER" id="PTHR11920:SF335">
    <property type="entry name" value="GUANYLATE CYCLASE"/>
    <property type="match status" value="1"/>
</dbReference>
<dbReference type="EMBL" id="AGRW01000040">
    <property type="protein sequence ID" value="EIC02409.1"/>
    <property type="molecule type" value="Genomic_DNA"/>
</dbReference>
<dbReference type="InterPro" id="IPR011123">
    <property type="entry name" value="Y_Y_Y"/>
</dbReference>
<evidence type="ECO:0000256" key="6">
    <source>
        <dbReference type="ARBA" id="ARBA00023239"/>
    </source>
</evidence>
<dbReference type="GO" id="GO:0004383">
    <property type="term" value="F:guanylate cyclase activity"/>
    <property type="evidence" value="ECO:0007669"/>
    <property type="project" value="TreeGrafter"/>
</dbReference>
<dbReference type="RefSeq" id="WP_002703264.1">
    <property type="nucleotide sequence ID" value="NZ_AGRW01000040.1"/>
</dbReference>
<dbReference type="Pfam" id="PF07495">
    <property type="entry name" value="Y_Y_Y"/>
    <property type="match status" value="1"/>
</dbReference>
<comment type="similarity">
    <text evidence="7">Belongs to the adenylyl cyclase class-4/guanylyl cyclase family.</text>
</comment>
<comment type="caution">
    <text evidence="11">The sequence shown here is derived from an EMBL/GenBank/DDBJ whole genome shotgun (WGS) entry which is preliminary data.</text>
</comment>
<dbReference type="AlphaFoldDB" id="H7EJ95"/>
<protein>
    <submittedName>
        <fullName evidence="11">Adenylate/guanylate cyclase</fullName>
    </submittedName>
</protein>
<organism evidence="11 12">
    <name type="scientific">Treponema saccharophilum DSM 2985</name>
    <dbReference type="NCBI Taxonomy" id="907348"/>
    <lineage>
        <taxon>Bacteria</taxon>
        <taxon>Pseudomonadati</taxon>
        <taxon>Spirochaetota</taxon>
        <taxon>Spirochaetia</taxon>
        <taxon>Spirochaetales</taxon>
        <taxon>Treponemataceae</taxon>
        <taxon>Treponema</taxon>
    </lineage>
</organism>
<keyword evidence="2 8" id="KW-0812">Transmembrane</keyword>
<name>H7EJ95_9SPIR</name>
<evidence type="ECO:0000256" key="9">
    <source>
        <dbReference type="SAM" id="SignalP"/>
    </source>
</evidence>
<dbReference type="InterPro" id="IPR018297">
    <property type="entry name" value="A/G_cyclase_CS"/>
</dbReference>
<dbReference type="GO" id="GO:0000166">
    <property type="term" value="F:nucleotide binding"/>
    <property type="evidence" value="ECO:0007669"/>
    <property type="project" value="UniProtKB-KW"/>
</dbReference>
<dbReference type="PROSITE" id="PS00452">
    <property type="entry name" value="GUANYLATE_CYCLASE_1"/>
    <property type="match status" value="1"/>
</dbReference>
<dbReference type="InterPro" id="IPR015943">
    <property type="entry name" value="WD40/YVTN_repeat-like_dom_sf"/>
</dbReference>
<comment type="subcellular location">
    <subcellularLocation>
        <location evidence="1">Membrane</location>
    </subcellularLocation>
</comment>
<dbReference type="eggNOG" id="COG2114">
    <property type="taxonomic scope" value="Bacteria"/>
</dbReference>
<feature type="transmembrane region" description="Helical" evidence="8">
    <location>
        <begin position="757"/>
        <end position="782"/>
    </location>
</feature>
<keyword evidence="3" id="KW-0547">Nucleotide-binding</keyword>
<keyword evidence="5 8" id="KW-0472">Membrane</keyword>
<dbReference type="GO" id="GO:0004016">
    <property type="term" value="F:adenylate cyclase activity"/>
    <property type="evidence" value="ECO:0007669"/>
    <property type="project" value="TreeGrafter"/>
</dbReference>
<evidence type="ECO:0000313" key="12">
    <source>
        <dbReference type="Proteomes" id="UP000003571"/>
    </source>
</evidence>
<dbReference type="STRING" id="907348.TresaDRAFT_1856"/>
<dbReference type="eggNOG" id="COG3292">
    <property type="taxonomic scope" value="Bacteria"/>
</dbReference>
<dbReference type="InterPro" id="IPR013783">
    <property type="entry name" value="Ig-like_fold"/>
</dbReference>
<evidence type="ECO:0000256" key="8">
    <source>
        <dbReference type="SAM" id="Phobius"/>
    </source>
</evidence>
<evidence type="ECO:0000256" key="1">
    <source>
        <dbReference type="ARBA" id="ARBA00004370"/>
    </source>
</evidence>
<dbReference type="GO" id="GO:0001653">
    <property type="term" value="F:peptide receptor activity"/>
    <property type="evidence" value="ECO:0007669"/>
    <property type="project" value="TreeGrafter"/>
</dbReference>
<dbReference type="PROSITE" id="PS50125">
    <property type="entry name" value="GUANYLATE_CYCLASE_2"/>
    <property type="match status" value="1"/>
</dbReference>
<evidence type="ECO:0000256" key="3">
    <source>
        <dbReference type="ARBA" id="ARBA00022741"/>
    </source>
</evidence>
<dbReference type="SUPFAM" id="SSF63829">
    <property type="entry name" value="Calcium-dependent phosphotriesterase"/>
    <property type="match status" value="2"/>
</dbReference>
<dbReference type="InterPro" id="IPR011110">
    <property type="entry name" value="Reg_prop"/>
</dbReference>
<dbReference type="CDD" id="cd00146">
    <property type="entry name" value="PKD"/>
    <property type="match status" value="1"/>
</dbReference>
<feature type="domain" description="Guanylate cyclase" evidence="10">
    <location>
        <begin position="844"/>
        <end position="972"/>
    </location>
</feature>
<reference evidence="11 12" key="1">
    <citation type="submission" date="2011-09" db="EMBL/GenBank/DDBJ databases">
        <title>The draft genome of Treponema saccharophilum DSM 2985.</title>
        <authorList>
            <consortium name="US DOE Joint Genome Institute (JGI-PGF)"/>
            <person name="Lucas S."/>
            <person name="Copeland A."/>
            <person name="Lapidus A."/>
            <person name="Glavina del Rio T."/>
            <person name="Dalin E."/>
            <person name="Tice H."/>
            <person name="Bruce D."/>
            <person name="Goodwin L."/>
            <person name="Pitluck S."/>
            <person name="Peters L."/>
            <person name="Kyrpides N."/>
            <person name="Mavromatis K."/>
            <person name="Ivanova N."/>
            <person name="Markowitz V."/>
            <person name="Cheng J.-F."/>
            <person name="Hugenholtz P."/>
            <person name="Woyke T."/>
            <person name="Wu D."/>
            <person name="Gronow S."/>
            <person name="Wellnitz S."/>
            <person name="Brambilla E."/>
            <person name="Klenk H.-P."/>
            <person name="Eisen J.A."/>
        </authorList>
    </citation>
    <scope>NUCLEOTIDE SEQUENCE [LARGE SCALE GENOMIC DNA]</scope>
    <source>
        <strain evidence="11 12">DSM 2985</strain>
    </source>
</reference>
<evidence type="ECO:0000259" key="10">
    <source>
        <dbReference type="PROSITE" id="PS50125"/>
    </source>
</evidence>
<dbReference type="Gene3D" id="6.10.250.780">
    <property type="match status" value="1"/>
</dbReference>
<sequence length="1015" mass="111530">MRSIKKIVSALALLSALLLRISAQECELMAADNSFLQNFVVKNYTTSDGLPGMTITNIIQDVKGYIWIGTYDGLVRFDGVDFTTYNRTAGDKFDFASARSLMQDSRGNIWVGHNDEGVSRISADGTVTKFTSDDGIPNDKVNSLCEDKFGNIWVGTASGLCYISKDGGIVIPGGLDELALRNILVLRLYCDMTGRVWIMTGVKDDCFVYDGAKIARFGGLSSFSHPAVTDVMMEESGTVWFGLSPCYIVRAENGKETVFDIGHGGKSSFVVGSIIKDADGNIWAGSDEGVSVIHDGKLTLYDARNGLPDGGVTRMIIDHEGNIWIGLNRGGLQKLSKGKIRTIPMKSSVNSVCHDEERGITWLGTDSGLFCMRDGEFIANELTKMLSGIRIRHIALTFDGELLVSSFSHIPFITVLPSGEIKKWTLEDGIASEKVRVALKTKKGDYYVGTPVGLTIIGADGSVSTMTRADGFMNHYVMWLFEDDSGRVWVGTNGGGIHILRDGKIERIFNTESGLAGNVIFKISEQSGAIWICTGTGISKYIAETDSFVNFNSRNGFGTDSIFQMIVDETGVAWLTTNKGIFSVPFSELEEAASGKRKKFSVRFYGDSDGLITNGVTSVSISAKDAFGRIWFTLTDGFAIYDARKAGSGENAPKVEIQTYFIDNSVEDYFGSEIVMAPSARRISIKYTGLSYISSDSMTFSFKLDGFDKEYSDWTPQRLVSYTNLKPGTYKLHVLARNGDGLVSSPHIPVTIIKKPYIWQLAWFWAAIGATGAGIVALAIFLKIRAMRRYQIELEKKVEERTRDLRIANEKAEKLLLNILPSDVAKELTENPGKTIAQNFPNVTVLFTDIVGFTKMSGGMSAKEVVTMLNSMISMFDERAKKEGIEKIKTIGDAYMAASGLTLRADNDGALRMMRFARGLLSDVEEFNRKSPVQIKIRLGINTGNLVAGVIGKSKFIYDIWGDTVNVASRMESTGEPMRIHVTETTWAQTKDEYSYSAGVEVEVKGKGKMRTFFL</sequence>
<dbReference type="InterPro" id="IPR050401">
    <property type="entry name" value="Cyclic_nucleotide_synthase"/>
</dbReference>
<dbReference type="Gene3D" id="2.60.40.10">
    <property type="entry name" value="Immunoglobulins"/>
    <property type="match status" value="1"/>
</dbReference>
<dbReference type="CDD" id="cd07302">
    <property type="entry name" value="CHD"/>
    <property type="match status" value="1"/>
</dbReference>
<dbReference type="Pfam" id="PF00211">
    <property type="entry name" value="Guanylate_cyc"/>
    <property type="match status" value="1"/>
</dbReference>
<keyword evidence="4 8" id="KW-1133">Transmembrane helix</keyword>
<accession>H7EJ95</accession>
<dbReference type="InterPro" id="IPR001054">
    <property type="entry name" value="A/G_cyclase"/>
</dbReference>
<feature type="signal peptide" evidence="9">
    <location>
        <begin position="1"/>
        <end position="25"/>
    </location>
</feature>
<dbReference type="GO" id="GO:0035556">
    <property type="term" value="P:intracellular signal transduction"/>
    <property type="evidence" value="ECO:0007669"/>
    <property type="project" value="InterPro"/>
</dbReference>
<dbReference type="GO" id="GO:0007168">
    <property type="term" value="P:receptor guanylyl cyclase signaling pathway"/>
    <property type="evidence" value="ECO:0007669"/>
    <property type="project" value="TreeGrafter"/>
</dbReference>
<evidence type="ECO:0000256" key="4">
    <source>
        <dbReference type="ARBA" id="ARBA00022989"/>
    </source>
</evidence>